<protein>
    <submittedName>
        <fullName evidence="5">Glucose 1-dehydrogenase</fullName>
        <ecNumber evidence="5">1.1.1.47</ecNumber>
    </submittedName>
</protein>
<dbReference type="NCBIfam" id="NF005559">
    <property type="entry name" value="PRK07231.1"/>
    <property type="match status" value="1"/>
</dbReference>
<name>A0A7K1SF18_9BACT</name>
<sequence length="278" mass="29572">MSTFTNQIAFITGAGSGIGRVTALAFAKAGASIVVAEINESNGRETVEQIQQQGGNAIFISCDVADSEQIEKAVQQTVNVFGRLDIGINNAGIGGKFGRLLDQTKQDFNQIMAINVGGVFYGMQAQIRQMLTQKEKGHSTEDHSIGNHPGRSNLAGGHPAQGKIVNVSSIAGVRGMPMGAPYSASKHAVIGLTKTAALEYVRHNIRINAVCPVYTHSPMVDELISTAPGMEERMRRMVPMGRFGQPEEVAQAILWLCSDENSFVTGQAIQIDGGLMAG</sequence>
<dbReference type="PRINTS" id="PR00080">
    <property type="entry name" value="SDRFAMILY"/>
</dbReference>
<accession>A0A7K1SF18</accession>
<dbReference type="Pfam" id="PF13561">
    <property type="entry name" value="adh_short_C2"/>
    <property type="match status" value="1"/>
</dbReference>
<evidence type="ECO:0000256" key="1">
    <source>
        <dbReference type="ARBA" id="ARBA00006484"/>
    </source>
</evidence>
<evidence type="ECO:0000256" key="4">
    <source>
        <dbReference type="SAM" id="MobiDB-lite"/>
    </source>
</evidence>
<dbReference type="InterPro" id="IPR036291">
    <property type="entry name" value="NAD(P)-bd_dom_sf"/>
</dbReference>
<dbReference type="EMBL" id="WPIN01000007">
    <property type="protein sequence ID" value="MVM32402.1"/>
    <property type="molecule type" value="Genomic_DNA"/>
</dbReference>
<dbReference type="PROSITE" id="PS00061">
    <property type="entry name" value="ADH_SHORT"/>
    <property type="match status" value="1"/>
</dbReference>
<keyword evidence="2 5" id="KW-0560">Oxidoreductase</keyword>
<dbReference type="Pfam" id="PF00106">
    <property type="entry name" value="adh_short"/>
    <property type="match status" value="1"/>
</dbReference>
<dbReference type="AlphaFoldDB" id="A0A7K1SF18"/>
<dbReference type="Gene3D" id="3.40.50.720">
    <property type="entry name" value="NAD(P)-binding Rossmann-like Domain"/>
    <property type="match status" value="1"/>
</dbReference>
<dbReference type="FunFam" id="3.40.50.720:FF:000084">
    <property type="entry name" value="Short-chain dehydrogenase reductase"/>
    <property type="match status" value="1"/>
</dbReference>
<dbReference type="EC" id="1.1.1.47" evidence="5"/>
<dbReference type="SUPFAM" id="SSF51735">
    <property type="entry name" value="NAD(P)-binding Rossmann-fold domains"/>
    <property type="match status" value="1"/>
</dbReference>
<organism evidence="5 6">
    <name type="scientific">Spirosoma arboris</name>
    <dbReference type="NCBI Taxonomy" id="2682092"/>
    <lineage>
        <taxon>Bacteria</taxon>
        <taxon>Pseudomonadati</taxon>
        <taxon>Bacteroidota</taxon>
        <taxon>Cytophagia</taxon>
        <taxon>Cytophagales</taxon>
        <taxon>Cytophagaceae</taxon>
        <taxon>Spirosoma</taxon>
    </lineage>
</organism>
<dbReference type="PRINTS" id="PR00081">
    <property type="entry name" value="GDHRDH"/>
</dbReference>
<evidence type="ECO:0000256" key="2">
    <source>
        <dbReference type="ARBA" id="ARBA00023002"/>
    </source>
</evidence>
<dbReference type="CDD" id="cd05233">
    <property type="entry name" value="SDR_c"/>
    <property type="match status" value="1"/>
</dbReference>
<feature type="compositionally biased region" description="Basic and acidic residues" evidence="4">
    <location>
        <begin position="133"/>
        <end position="145"/>
    </location>
</feature>
<keyword evidence="6" id="KW-1185">Reference proteome</keyword>
<dbReference type="InterPro" id="IPR002347">
    <property type="entry name" value="SDR_fam"/>
</dbReference>
<comment type="similarity">
    <text evidence="1 3">Belongs to the short-chain dehydrogenases/reductases (SDR) family.</text>
</comment>
<comment type="caution">
    <text evidence="5">The sequence shown here is derived from an EMBL/GenBank/DDBJ whole genome shotgun (WGS) entry which is preliminary data.</text>
</comment>
<dbReference type="PANTHER" id="PTHR24321:SF11">
    <property type="entry name" value="BLR0893 PROTEIN"/>
    <property type="match status" value="1"/>
</dbReference>
<dbReference type="GO" id="GO:0047936">
    <property type="term" value="F:glucose 1-dehydrogenase [NAD(P)+] activity"/>
    <property type="evidence" value="ECO:0007669"/>
    <property type="project" value="UniProtKB-EC"/>
</dbReference>
<dbReference type="InterPro" id="IPR020904">
    <property type="entry name" value="Sc_DH/Rdtase_CS"/>
</dbReference>
<dbReference type="Proteomes" id="UP000436006">
    <property type="component" value="Unassembled WGS sequence"/>
</dbReference>
<dbReference type="PANTHER" id="PTHR24321">
    <property type="entry name" value="DEHYDROGENASES, SHORT CHAIN"/>
    <property type="match status" value="1"/>
</dbReference>
<evidence type="ECO:0000313" key="6">
    <source>
        <dbReference type="Proteomes" id="UP000436006"/>
    </source>
</evidence>
<dbReference type="RefSeq" id="WP_157587120.1">
    <property type="nucleotide sequence ID" value="NZ_WPIN01000007.1"/>
</dbReference>
<reference evidence="5 6" key="1">
    <citation type="submission" date="2019-12" db="EMBL/GenBank/DDBJ databases">
        <title>Spirosoma sp. HMF4905 genome sequencing and assembly.</title>
        <authorList>
            <person name="Kang H."/>
            <person name="Cha I."/>
            <person name="Kim H."/>
            <person name="Joh K."/>
        </authorList>
    </citation>
    <scope>NUCLEOTIDE SEQUENCE [LARGE SCALE GENOMIC DNA]</scope>
    <source>
        <strain evidence="5 6">HMF4905</strain>
    </source>
</reference>
<feature type="region of interest" description="Disordered" evidence="4">
    <location>
        <begin position="132"/>
        <end position="158"/>
    </location>
</feature>
<gene>
    <name evidence="5" type="ORF">GO755_20310</name>
</gene>
<evidence type="ECO:0000256" key="3">
    <source>
        <dbReference type="RuleBase" id="RU000363"/>
    </source>
</evidence>
<proteinExistence type="inferred from homology"/>
<evidence type="ECO:0000313" key="5">
    <source>
        <dbReference type="EMBL" id="MVM32402.1"/>
    </source>
</evidence>